<dbReference type="AlphaFoldDB" id="A0A5B7IMA1"/>
<feature type="region of interest" description="Disordered" evidence="1">
    <location>
        <begin position="1"/>
        <end position="32"/>
    </location>
</feature>
<gene>
    <name evidence="2" type="ORF">E2C01_077438</name>
</gene>
<name>A0A5B7IMA1_PORTR</name>
<protein>
    <submittedName>
        <fullName evidence="2">Uncharacterized protein</fullName>
    </submittedName>
</protein>
<evidence type="ECO:0000313" key="3">
    <source>
        <dbReference type="Proteomes" id="UP000324222"/>
    </source>
</evidence>
<accession>A0A5B7IMA1</accession>
<reference evidence="2 3" key="1">
    <citation type="submission" date="2019-05" db="EMBL/GenBank/DDBJ databases">
        <title>Another draft genome of Portunus trituberculatus and its Hox gene families provides insights of decapod evolution.</title>
        <authorList>
            <person name="Jeong J.-H."/>
            <person name="Song I."/>
            <person name="Kim S."/>
            <person name="Choi T."/>
            <person name="Kim D."/>
            <person name="Ryu S."/>
            <person name="Kim W."/>
        </authorList>
    </citation>
    <scope>NUCLEOTIDE SEQUENCE [LARGE SCALE GENOMIC DNA]</scope>
    <source>
        <tissue evidence="2">Muscle</tissue>
    </source>
</reference>
<dbReference type="Proteomes" id="UP000324222">
    <property type="component" value="Unassembled WGS sequence"/>
</dbReference>
<evidence type="ECO:0000313" key="2">
    <source>
        <dbReference type="EMBL" id="MPC82756.1"/>
    </source>
</evidence>
<feature type="compositionally biased region" description="Basic and acidic residues" evidence="1">
    <location>
        <begin position="1"/>
        <end position="13"/>
    </location>
</feature>
<proteinExistence type="predicted"/>
<organism evidence="2 3">
    <name type="scientific">Portunus trituberculatus</name>
    <name type="common">Swimming crab</name>
    <name type="synonym">Neptunus trituberculatus</name>
    <dbReference type="NCBI Taxonomy" id="210409"/>
    <lineage>
        <taxon>Eukaryota</taxon>
        <taxon>Metazoa</taxon>
        <taxon>Ecdysozoa</taxon>
        <taxon>Arthropoda</taxon>
        <taxon>Crustacea</taxon>
        <taxon>Multicrustacea</taxon>
        <taxon>Malacostraca</taxon>
        <taxon>Eumalacostraca</taxon>
        <taxon>Eucarida</taxon>
        <taxon>Decapoda</taxon>
        <taxon>Pleocyemata</taxon>
        <taxon>Brachyura</taxon>
        <taxon>Eubrachyura</taxon>
        <taxon>Portunoidea</taxon>
        <taxon>Portunidae</taxon>
        <taxon>Portuninae</taxon>
        <taxon>Portunus</taxon>
    </lineage>
</organism>
<feature type="compositionally biased region" description="Basic and acidic residues" evidence="1">
    <location>
        <begin position="20"/>
        <end position="32"/>
    </location>
</feature>
<keyword evidence="3" id="KW-1185">Reference proteome</keyword>
<evidence type="ECO:0000256" key="1">
    <source>
        <dbReference type="SAM" id="MobiDB-lite"/>
    </source>
</evidence>
<sequence length="63" mass="7303">MQWRKRGSDKVTREWPMGEEEMKRREGRERRLGSSCRWSQLITHALATPPPLPPLSPPPPSPN</sequence>
<dbReference type="EMBL" id="VSRR010060638">
    <property type="protein sequence ID" value="MPC82756.1"/>
    <property type="molecule type" value="Genomic_DNA"/>
</dbReference>
<comment type="caution">
    <text evidence="2">The sequence shown here is derived from an EMBL/GenBank/DDBJ whole genome shotgun (WGS) entry which is preliminary data.</text>
</comment>